<dbReference type="GO" id="GO:0008237">
    <property type="term" value="F:metallopeptidase activity"/>
    <property type="evidence" value="ECO:0007669"/>
    <property type="project" value="InterPro"/>
</dbReference>
<dbReference type="InterPro" id="IPR024079">
    <property type="entry name" value="MetalloPept_cat_dom_sf"/>
</dbReference>
<dbReference type="Gene3D" id="3.40.390.10">
    <property type="entry name" value="Collagenase (Catalytic Domain)"/>
    <property type="match status" value="1"/>
</dbReference>
<keyword evidence="2" id="KW-1185">Reference proteome</keyword>
<dbReference type="EMBL" id="CP021425">
    <property type="protein sequence ID" value="ARU54600.1"/>
    <property type="molecule type" value="Genomic_DNA"/>
</dbReference>
<organism evidence="1 2">
    <name type="scientific">Oleiphilus messinensis</name>
    <dbReference type="NCBI Taxonomy" id="141451"/>
    <lineage>
        <taxon>Bacteria</taxon>
        <taxon>Pseudomonadati</taxon>
        <taxon>Pseudomonadota</taxon>
        <taxon>Gammaproteobacteria</taxon>
        <taxon>Oceanospirillales</taxon>
        <taxon>Oleiphilaceae</taxon>
        <taxon>Oleiphilus</taxon>
    </lineage>
</organism>
<dbReference type="SUPFAM" id="SSF55486">
    <property type="entry name" value="Metalloproteases ('zincins'), catalytic domain"/>
    <property type="match status" value="1"/>
</dbReference>
<dbReference type="Proteomes" id="UP000196027">
    <property type="component" value="Chromosome"/>
</dbReference>
<name>A0A1Y0I2W0_9GAMM</name>
<dbReference type="RefSeq" id="WP_157678116.1">
    <property type="nucleotide sequence ID" value="NZ_CP021425.1"/>
</dbReference>
<evidence type="ECO:0000313" key="1">
    <source>
        <dbReference type="EMBL" id="ARU54600.1"/>
    </source>
</evidence>
<reference evidence="1 2" key="1">
    <citation type="submission" date="2017-05" db="EMBL/GenBank/DDBJ databases">
        <title>Genomic insights into alkan degradation activity of Oleiphilus messinensis.</title>
        <authorList>
            <person name="Kozyavkin S.A."/>
            <person name="Slesarev A.I."/>
            <person name="Golyshin P.N."/>
            <person name="Korzhenkov A."/>
            <person name="Golyshina O.N."/>
            <person name="Toshchakov S.V."/>
        </authorList>
    </citation>
    <scope>NUCLEOTIDE SEQUENCE [LARGE SCALE GENOMIC DNA]</scope>
    <source>
        <strain evidence="1 2">ME102</strain>
    </source>
</reference>
<gene>
    <name evidence="1" type="ORF">OLMES_0497</name>
</gene>
<dbReference type="AlphaFoldDB" id="A0A1Y0I2W0"/>
<protein>
    <submittedName>
        <fullName evidence="1">Uncharacterized protein</fullName>
    </submittedName>
</protein>
<dbReference type="OrthoDB" id="6058985at2"/>
<proteinExistence type="predicted"/>
<dbReference type="KEGG" id="ome:OLMES_0497"/>
<sequence length="209" mass="23893">MPIGRLIHQESDITAGELKVNDAYDIKLRHLPSGDYELIIHMKLQFFFKDAGTLKWASAEKALFLKNWKNEINNAWGGRTIKLLSRGKKVLLNFEFTIQEGGWMFDHWEITVNKIKKGTFATSYVVPKMGNVVLDSEDFTPVNKGGRSPQRGVIHEFGHMLGLLDEYKKTNPHSTDTSSVMHSAELVRPRHDSTIMKWLNNTLALKKIK</sequence>
<accession>A0A1Y0I2W0</accession>
<evidence type="ECO:0000313" key="2">
    <source>
        <dbReference type="Proteomes" id="UP000196027"/>
    </source>
</evidence>